<dbReference type="Pfam" id="PF13460">
    <property type="entry name" value="NAD_binding_10"/>
    <property type="match status" value="1"/>
</dbReference>
<sequence length="276" mass="31379">MKISVIGASGMLAKPVIQQLEEKGFQLRLFSRTVNPSMFINDYDIIQGDIFNPADLHKAVNGCDAIHISISKLDEKKAAGLIVNVAKEKGIQLISMVSGCTVSEENRWFKFIDNKFHAEELIKNSGIPWIIFRPTWFFESLDLMIRNGKATMIGEQPHPYHWVAADDFARMVAEAYSKKQAQNRVFSVYGPETYLMKDILEKYCQNNYPEIKKVSVAPIPLLKVIAGLTGNKELKEACKLFAYFQKVKEPEIPSETNEILGQAELNFENWLKQKSE</sequence>
<reference evidence="2 3" key="1">
    <citation type="submission" date="2019-11" db="EMBL/GenBank/DDBJ databases">
        <authorList>
            <person name="Zheng R.K."/>
            <person name="Sun C.M."/>
        </authorList>
    </citation>
    <scope>NUCLEOTIDE SEQUENCE [LARGE SCALE GENOMIC DNA]</scope>
    <source>
        <strain evidence="2 3">WC007</strain>
    </source>
</reference>
<dbReference type="RefSeq" id="WP_158871394.1">
    <property type="nucleotide sequence ID" value="NZ_CP046401.1"/>
</dbReference>
<gene>
    <name evidence="2" type="ORF">GM418_28565</name>
</gene>
<evidence type="ECO:0000259" key="1">
    <source>
        <dbReference type="Pfam" id="PF13460"/>
    </source>
</evidence>
<dbReference type="InterPro" id="IPR016040">
    <property type="entry name" value="NAD(P)-bd_dom"/>
</dbReference>
<dbReference type="SUPFAM" id="SSF51735">
    <property type="entry name" value="NAD(P)-binding Rossmann-fold domains"/>
    <property type="match status" value="1"/>
</dbReference>
<keyword evidence="3" id="KW-1185">Reference proteome</keyword>
<feature type="domain" description="NAD(P)-binding" evidence="1">
    <location>
        <begin position="7"/>
        <end position="175"/>
    </location>
</feature>
<evidence type="ECO:0000313" key="2">
    <source>
        <dbReference type="EMBL" id="QGY47481.1"/>
    </source>
</evidence>
<dbReference type="InterPro" id="IPR051604">
    <property type="entry name" value="Ergot_Alk_Oxidoreductase"/>
</dbReference>
<protein>
    <submittedName>
        <fullName evidence="2">NAD(P)H-binding protein</fullName>
    </submittedName>
</protein>
<organism evidence="2 3">
    <name type="scientific">Maribellus comscasis</name>
    <dbReference type="NCBI Taxonomy" id="2681766"/>
    <lineage>
        <taxon>Bacteria</taxon>
        <taxon>Pseudomonadati</taxon>
        <taxon>Bacteroidota</taxon>
        <taxon>Bacteroidia</taxon>
        <taxon>Marinilabiliales</taxon>
        <taxon>Prolixibacteraceae</taxon>
        <taxon>Maribellus</taxon>
    </lineage>
</organism>
<dbReference type="PANTHER" id="PTHR43162">
    <property type="match status" value="1"/>
</dbReference>
<dbReference type="AlphaFoldDB" id="A0A6I6JY61"/>
<dbReference type="InterPro" id="IPR036291">
    <property type="entry name" value="NAD(P)-bd_dom_sf"/>
</dbReference>
<accession>A0A6I6JY61</accession>
<proteinExistence type="predicted"/>
<dbReference type="Proteomes" id="UP000428260">
    <property type="component" value="Chromosome"/>
</dbReference>
<dbReference type="PANTHER" id="PTHR43162:SF1">
    <property type="entry name" value="PRESTALK A DIFFERENTIATION PROTEIN A"/>
    <property type="match status" value="1"/>
</dbReference>
<dbReference type="Gene3D" id="3.40.50.720">
    <property type="entry name" value="NAD(P)-binding Rossmann-like Domain"/>
    <property type="match status" value="1"/>
</dbReference>
<dbReference type="EMBL" id="CP046401">
    <property type="protein sequence ID" value="QGY47481.1"/>
    <property type="molecule type" value="Genomic_DNA"/>
</dbReference>
<evidence type="ECO:0000313" key="3">
    <source>
        <dbReference type="Proteomes" id="UP000428260"/>
    </source>
</evidence>
<dbReference type="KEGG" id="mcos:GM418_28565"/>
<name>A0A6I6JY61_9BACT</name>